<keyword evidence="1" id="KW-1133">Transmembrane helix</keyword>
<keyword evidence="1" id="KW-0812">Transmembrane</keyword>
<evidence type="ECO:0000313" key="2">
    <source>
        <dbReference type="EMBL" id="MCI91145.1"/>
    </source>
</evidence>
<reference evidence="2 3" key="1">
    <citation type="journal article" date="2018" name="Front. Plant Sci.">
        <title>Red Clover (Trifolium pratense) and Zigzag Clover (T. medium) - A Picture of Genomic Similarities and Differences.</title>
        <authorList>
            <person name="Dluhosova J."/>
            <person name="Istvanek J."/>
            <person name="Nedelnik J."/>
            <person name="Repkova J."/>
        </authorList>
    </citation>
    <scope>NUCLEOTIDE SEQUENCE [LARGE SCALE GENOMIC DNA]</scope>
    <source>
        <strain evidence="3">cv. 10/8</strain>
        <tissue evidence="2">Leaf</tissue>
    </source>
</reference>
<feature type="transmembrane region" description="Helical" evidence="1">
    <location>
        <begin position="6"/>
        <end position="24"/>
    </location>
</feature>
<protein>
    <submittedName>
        <fullName evidence="2">Uncharacterized protein</fullName>
    </submittedName>
</protein>
<evidence type="ECO:0000256" key="1">
    <source>
        <dbReference type="SAM" id="Phobius"/>
    </source>
</evidence>
<keyword evidence="3" id="KW-1185">Reference proteome</keyword>
<sequence>MGENLPATIAGMMPLLSMTVAVAVQPV</sequence>
<comment type="caution">
    <text evidence="2">The sequence shown here is derived from an EMBL/GenBank/DDBJ whole genome shotgun (WGS) entry which is preliminary data.</text>
</comment>
<proteinExistence type="predicted"/>
<dbReference type="EMBL" id="LXQA011263898">
    <property type="protein sequence ID" value="MCI91145.1"/>
    <property type="molecule type" value="Genomic_DNA"/>
</dbReference>
<name>A0A392VWT5_9FABA</name>
<dbReference type="AlphaFoldDB" id="A0A392VWT5"/>
<evidence type="ECO:0000313" key="3">
    <source>
        <dbReference type="Proteomes" id="UP000265520"/>
    </source>
</evidence>
<accession>A0A392VWT5</accession>
<keyword evidence="1" id="KW-0472">Membrane</keyword>
<dbReference type="Proteomes" id="UP000265520">
    <property type="component" value="Unassembled WGS sequence"/>
</dbReference>
<organism evidence="2 3">
    <name type="scientific">Trifolium medium</name>
    <dbReference type="NCBI Taxonomy" id="97028"/>
    <lineage>
        <taxon>Eukaryota</taxon>
        <taxon>Viridiplantae</taxon>
        <taxon>Streptophyta</taxon>
        <taxon>Embryophyta</taxon>
        <taxon>Tracheophyta</taxon>
        <taxon>Spermatophyta</taxon>
        <taxon>Magnoliopsida</taxon>
        <taxon>eudicotyledons</taxon>
        <taxon>Gunneridae</taxon>
        <taxon>Pentapetalae</taxon>
        <taxon>rosids</taxon>
        <taxon>fabids</taxon>
        <taxon>Fabales</taxon>
        <taxon>Fabaceae</taxon>
        <taxon>Papilionoideae</taxon>
        <taxon>50 kb inversion clade</taxon>
        <taxon>NPAAA clade</taxon>
        <taxon>Hologalegina</taxon>
        <taxon>IRL clade</taxon>
        <taxon>Trifolieae</taxon>
        <taxon>Trifolium</taxon>
    </lineage>
</organism>
<feature type="non-terminal residue" evidence="2">
    <location>
        <position position="27"/>
    </location>
</feature>